<dbReference type="PaxDb" id="4113-PGSC0003DMT400090588"/>
<accession>M1DKQ6</accession>
<evidence type="ECO:0000313" key="3">
    <source>
        <dbReference type="Proteomes" id="UP000011115"/>
    </source>
</evidence>
<dbReference type="EnsemblPlants" id="PGSC0003DMT400090588">
    <property type="protein sequence ID" value="PGSC0003DMT400090588"/>
    <property type="gene ID" value="PGSC0003DMG400040159"/>
</dbReference>
<protein>
    <submittedName>
        <fullName evidence="2">Uncharacterized protein</fullName>
    </submittedName>
</protein>
<dbReference type="Gramene" id="PGSC0003DMT400090588">
    <property type="protein sequence ID" value="PGSC0003DMT400090588"/>
    <property type="gene ID" value="PGSC0003DMG400040159"/>
</dbReference>
<dbReference type="Proteomes" id="UP000011115">
    <property type="component" value="Unassembled WGS sequence"/>
</dbReference>
<dbReference type="AlphaFoldDB" id="M1DKQ6"/>
<name>M1DKQ6_SOLTU</name>
<organism evidence="2 3">
    <name type="scientific">Solanum tuberosum</name>
    <name type="common">Potato</name>
    <dbReference type="NCBI Taxonomy" id="4113"/>
    <lineage>
        <taxon>Eukaryota</taxon>
        <taxon>Viridiplantae</taxon>
        <taxon>Streptophyta</taxon>
        <taxon>Embryophyta</taxon>
        <taxon>Tracheophyta</taxon>
        <taxon>Spermatophyta</taxon>
        <taxon>Magnoliopsida</taxon>
        <taxon>eudicotyledons</taxon>
        <taxon>Gunneridae</taxon>
        <taxon>Pentapetalae</taxon>
        <taxon>asterids</taxon>
        <taxon>lamiids</taxon>
        <taxon>Solanales</taxon>
        <taxon>Solanaceae</taxon>
        <taxon>Solanoideae</taxon>
        <taxon>Solaneae</taxon>
        <taxon>Solanum</taxon>
    </lineage>
</organism>
<sequence length="158" mass="17787">MLQKAIRRNKSVSLICSAIRPLFYSITFLPWPSASSKSVTLGDPTLYRGTTQRTTNCSFLLPTWYLKIEGEHGHYFAKRNEKVKKNKENEGLRIAESTWRVAEGSHFAFCSSVLIPEGKDQVGGNGEQSAHHRDVPRGSTMSPNDPEHDNVKDGARRR</sequence>
<dbReference type="HOGENOM" id="CLU_1672378_0_0_1"/>
<evidence type="ECO:0000256" key="1">
    <source>
        <dbReference type="SAM" id="MobiDB-lite"/>
    </source>
</evidence>
<evidence type="ECO:0000313" key="2">
    <source>
        <dbReference type="EnsemblPlants" id="PGSC0003DMT400090588"/>
    </source>
</evidence>
<proteinExistence type="predicted"/>
<dbReference type="InParanoid" id="M1DKQ6"/>
<keyword evidence="3" id="KW-1185">Reference proteome</keyword>
<reference evidence="2" key="2">
    <citation type="submission" date="2015-06" db="UniProtKB">
        <authorList>
            <consortium name="EnsemblPlants"/>
        </authorList>
    </citation>
    <scope>IDENTIFICATION</scope>
    <source>
        <strain evidence="2">DM1-3 516 R44</strain>
    </source>
</reference>
<reference evidence="3" key="1">
    <citation type="journal article" date="2011" name="Nature">
        <title>Genome sequence and analysis of the tuber crop potato.</title>
        <authorList>
            <consortium name="The Potato Genome Sequencing Consortium"/>
        </authorList>
    </citation>
    <scope>NUCLEOTIDE SEQUENCE [LARGE SCALE GENOMIC DNA]</scope>
    <source>
        <strain evidence="3">cv. DM1-3 516 R44</strain>
    </source>
</reference>
<feature type="compositionally biased region" description="Basic and acidic residues" evidence="1">
    <location>
        <begin position="145"/>
        <end position="158"/>
    </location>
</feature>
<feature type="region of interest" description="Disordered" evidence="1">
    <location>
        <begin position="119"/>
        <end position="158"/>
    </location>
</feature>